<gene>
    <name evidence="3" type="ORF">MKZ38_009345</name>
</gene>
<dbReference type="Gene3D" id="3.60.15.10">
    <property type="entry name" value="Ribonuclease Z/Hydroxyacylglutathione hydrolase-like"/>
    <property type="match status" value="1"/>
</dbReference>
<sequence length="2629" mass="282534">MKSGMGRCMMMEMLPSSGSIRYPWFFSEPNWMHRAFSSINACRKPRVGDRCARCVSPDDTIPEVGKIHFQAYPIIDPPPTPLECPSHGEGLVGATMAFRLHSWHIAVPQGEAAIHLLVKPGGTSSTKKWIVRRAILVDGGKYPFSVVRLEDTIAHINSTYDFDQDAEFEDPGPANTSNRGLRFDSIVISHWDRDHFEGVFGLLLAGIKKSNVVANPNTAGSRYSFRQDVSNVAQKVSDAATEEAKKAERRNIDENGCWYCKYKGSGLAAESLTTVYVAYSVTPLETRVRIGPERSDINPSGGLVMERKAVGATAASYPGLIPLSDFQFGLTRNEGLFKVVSDHSSYLGANLFTGNKIPAASDVTSFLGHSDVSTTEPGFFLVAGDGFVIGKGAAEEKPLGFKGPAGAKENNNSKSLVAMALKKKSSTDFEVWHYTGGDVLWNVEAVVAEWLKLPIQPGTEEASADGLKIKAMKLSQHGSRGASSLDFLAKVEPQFVVLPTESLDTVDYGRPSPEISLFLHLKRLESQKKAISRDPANPTPSASELLQVLPLGRPKWISSNDFSDTSLTRGYFPVFVPGANGNISGSEEFKKAVEELSDTRDPIIHALHNVLTAGGAENIDGSLASLFPIIGSCLEDMFPPITQKVSSWFLDLGSDEQGDVVKVRDRRGIITTWNLGGTRTLDTSTTSDEPVLAADGDDVAWLVPPDSGSSDNPAVFGTDDPFADPEHEEDPALVLDFSSSKPEEEENPTWTGFGNWVGSVDHLNQSTRAIPIDPESGSAVPKPVSVGENGEQTWTWPQLVIGETGITDFSVAAKEDAGDLAAGATLAADDVGEVSATVKLIADGGSDIAFSSAATVSGTAAAEGEDVEGGEGAGGAGAGAAGAAMAALSAVTKPLAATLSRAVAAEVGEAAADWYPGLEEGQIPVLDHKLPVLVLPVNQEGDPKLSLEEIKSLLPPLPGNAPSGGLKIPIRRNGRNALYITADPASNTHLRLEASFSQAIDDGLETIDKVADTVEKVLKFLGVQDVLPEKAFDDFVAYLKNAAKPENLPIDRLACVKSWESSLHRVGTESRQCRLQTTLGNTSTLVGHMPEDIWFTNKASFWLSVSETEQLAYLRFVEANADDFGGALDIGDAEGPVKMLFGDDANDGFALFDELTTLFTPKAGVSTRVVSFLVSKAVGDSAKNAVAGILHLQFQLFGTSWLISIHFPDYKLRAELWEDKPRFSGPGKWLPFTEDFHWYPAPDTETPPRLIDFLSDADPLSAAVEDSNWGGLGSVTIDRAFFEVSKIAGGRYHFEVGGEVSLVEKDGKNPSLGLDSAQFSAVIASNFGGSAGTEFSLSLSAFAELEDYVDDPDQGAQGENENAKVGLDVVFSTADGETAVIVNGGASDLKATHLLHYVEGDFKDLLFPILDQIEIPELALSYEYRKSRGKDDARSRLYITGQLKLSLLLLDLEYEYGTLEALEPNEPAPWRLNAKISIDSAGLIDENSSVGLGEIVSIFNEDLGGLLQQIPAFEEIQLDLNALDPDNPALEFAISKVPDLDEGKATVTWARIQLLIGGLGLSAMLVFLTRKNTGTNDTGRGARSTRKLYLRIRLDQFDVLKKIPIIGQIDVPFDAIDYVLVQHKPTPATPDLAGFTQEEIDAINDLLPEDAIINVKDSQSKVQMKSSSGPDKTKDKAVLRQGHHFMVVREEKVVLDHAFGQNNPPAAPTQTIAGTPGGVSSASAGGNEFAGATARTAAVTATRETALAKSTATTSQNSGSTFGTLKKTVGAFTLESIGLQIKNDYVYVLLDASFSLGVIEMSAQGLGIGLPLKSVMDPKSIDIADVKLEIEGLAVAFNKPPIIIAGAFRQEKNERFEEYIGGLMIQIPPYAVTAVGAYRRDLVDNFKSIFVFGRLEGPLFTLEIATVSGVSVSFGYNYNLRTPKGDDLEHYPLLSKVQGADTEGNPMAILTDKTNPGSFLNWISAEKNMNFFSLGCQISSCHVLFMEAALVFGIGSGKFKVSLVGRGTAIFPPVSPGAGARSPFTFMYCEVGLVATLDVTGGSFMMEAALSSNSYVLNPFCHVRGGFALCYWFPPNKAAGDWVFSLGGYHPAFAVPSHWPVPPRLGMGWEISDVLRIGGEAYFAITPRAVMGGGRLFANFKAGPIYADFEAWANFLINFDPFFFTAEIGVRIRVGAKFSIGFIKINISASVGAELYLQGPPFGGYVDIDFKVIDVRIHFGDLNNRPDPLPTKNFPPPPGPKKGNAMVVISLETGAATELVKKFNVEEADDPQDPDAKTWYVYPGMTFRVESRFAASHLLLTQFPTTGDNVVDTVAEADASVTGNRAVLGKVGTNDIYARPCLVHEKITSLMHVDITPSDHDADDVLDEADVGNAWRKRKVTKSLPSAMWGKYSAREDPTNSGNSVASILNNSDAKDTTIEHTIGFTFRPPPPDLPPAADTFDAFDAATAMSESVFARGSEAAKGDADGSARMGNGGTVIPKEESDGENAVDKRPRFPNSGGEDDGNRFGDLKEYFVDDDKVVWDDISEWKEVLEEWGGANEEGLDTLGSALVEAFGWDRIQAAGPGDAEAGETGAGETGTETGVTGQPIVSPEEKKKQHARSVKVTGKVPKGLLEDMDRYYVSCPWITV</sequence>
<dbReference type="InterPro" id="IPR046538">
    <property type="entry name" value="DUF6603"/>
</dbReference>
<feature type="domain" description="DUF6603" evidence="2">
    <location>
        <begin position="1765"/>
        <end position="2234"/>
    </location>
</feature>
<evidence type="ECO:0000256" key="1">
    <source>
        <dbReference type="SAM" id="MobiDB-lite"/>
    </source>
</evidence>
<dbReference type="InterPro" id="IPR036866">
    <property type="entry name" value="RibonucZ/Hydroxyglut_hydro"/>
</dbReference>
<evidence type="ECO:0000313" key="3">
    <source>
        <dbReference type="EMBL" id="KAJ2903779.1"/>
    </source>
</evidence>
<comment type="caution">
    <text evidence="3">The sequence shown here is derived from an EMBL/GenBank/DDBJ whole genome shotgun (WGS) entry which is preliminary data.</text>
</comment>
<accession>A0AAD5RUK7</accession>
<dbReference type="Proteomes" id="UP001201980">
    <property type="component" value="Unassembled WGS sequence"/>
</dbReference>
<proteinExistence type="predicted"/>
<feature type="region of interest" description="Disordered" evidence="1">
    <location>
        <begin position="2564"/>
        <end position="2603"/>
    </location>
</feature>
<reference evidence="3" key="1">
    <citation type="submission" date="2022-07" db="EMBL/GenBank/DDBJ databases">
        <title>Draft genome sequence of Zalerion maritima ATCC 34329, a (micro)plastics degrading marine fungus.</title>
        <authorList>
            <person name="Paco A."/>
            <person name="Goncalves M.F.M."/>
            <person name="Rocha-Santos T.A.P."/>
            <person name="Alves A."/>
        </authorList>
    </citation>
    <scope>NUCLEOTIDE SEQUENCE</scope>
    <source>
        <strain evidence="3">ATCC 34329</strain>
    </source>
</reference>
<protein>
    <recommendedName>
        <fullName evidence="2">DUF6603 domain-containing protein</fullName>
    </recommendedName>
</protein>
<organism evidence="3 4">
    <name type="scientific">Zalerion maritima</name>
    <dbReference type="NCBI Taxonomy" id="339359"/>
    <lineage>
        <taxon>Eukaryota</taxon>
        <taxon>Fungi</taxon>
        <taxon>Dikarya</taxon>
        <taxon>Ascomycota</taxon>
        <taxon>Pezizomycotina</taxon>
        <taxon>Sordariomycetes</taxon>
        <taxon>Lulworthiomycetidae</taxon>
        <taxon>Lulworthiales</taxon>
        <taxon>Lulworthiaceae</taxon>
        <taxon>Zalerion</taxon>
    </lineage>
</organism>
<evidence type="ECO:0000259" key="2">
    <source>
        <dbReference type="Pfam" id="PF20248"/>
    </source>
</evidence>
<feature type="region of interest" description="Disordered" evidence="1">
    <location>
        <begin position="771"/>
        <end position="790"/>
    </location>
</feature>
<keyword evidence="4" id="KW-1185">Reference proteome</keyword>
<dbReference type="Pfam" id="PF20248">
    <property type="entry name" value="DUF6603"/>
    <property type="match status" value="1"/>
</dbReference>
<evidence type="ECO:0000313" key="4">
    <source>
        <dbReference type="Proteomes" id="UP001201980"/>
    </source>
</evidence>
<name>A0AAD5RUK7_9PEZI</name>
<feature type="region of interest" description="Disordered" evidence="1">
    <location>
        <begin position="2461"/>
        <end position="2505"/>
    </location>
</feature>
<dbReference type="EMBL" id="JAKWBI020000071">
    <property type="protein sequence ID" value="KAJ2903779.1"/>
    <property type="molecule type" value="Genomic_DNA"/>
</dbReference>